<protein>
    <submittedName>
        <fullName evidence="1">Uncharacterized protein</fullName>
    </submittedName>
</protein>
<name>X0UG35_9ZZZZ</name>
<feature type="non-terminal residue" evidence="1">
    <location>
        <position position="78"/>
    </location>
</feature>
<dbReference type="Gene3D" id="3.40.50.150">
    <property type="entry name" value="Vaccinia Virus protein VP39"/>
    <property type="match status" value="1"/>
</dbReference>
<organism evidence="1">
    <name type="scientific">marine sediment metagenome</name>
    <dbReference type="NCBI Taxonomy" id="412755"/>
    <lineage>
        <taxon>unclassified sequences</taxon>
        <taxon>metagenomes</taxon>
        <taxon>ecological metagenomes</taxon>
    </lineage>
</organism>
<dbReference type="SUPFAM" id="SSF53335">
    <property type="entry name" value="S-adenosyl-L-methionine-dependent methyltransferases"/>
    <property type="match status" value="1"/>
</dbReference>
<gene>
    <name evidence="1" type="ORF">S01H1_42166</name>
</gene>
<accession>X0UG35</accession>
<dbReference type="AlphaFoldDB" id="X0UG35"/>
<evidence type="ECO:0000313" key="1">
    <source>
        <dbReference type="EMBL" id="GAG04520.1"/>
    </source>
</evidence>
<dbReference type="InterPro" id="IPR029063">
    <property type="entry name" value="SAM-dependent_MTases_sf"/>
</dbReference>
<reference evidence="1" key="1">
    <citation type="journal article" date="2014" name="Front. Microbiol.">
        <title>High frequency of phylogenetically diverse reductive dehalogenase-homologous genes in deep subseafloor sedimentary metagenomes.</title>
        <authorList>
            <person name="Kawai M."/>
            <person name="Futagami T."/>
            <person name="Toyoda A."/>
            <person name="Takaki Y."/>
            <person name="Nishi S."/>
            <person name="Hori S."/>
            <person name="Arai W."/>
            <person name="Tsubouchi T."/>
            <person name="Morono Y."/>
            <person name="Uchiyama I."/>
            <person name="Ito T."/>
            <person name="Fujiyama A."/>
            <person name="Inagaki F."/>
            <person name="Takami H."/>
        </authorList>
    </citation>
    <scope>NUCLEOTIDE SEQUENCE</scope>
    <source>
        <strain evidence="1">Expedition CK06-06</strain>
    </source>
</reference>
<dbReference type="Pfam" id="PF04672">
    <property type="entry name" value="Methyltransf_19"/>
    <property type="match status" value="1"/>
</dbReference>
<dbReference type="EMBL" id="BARS01026787">
    <property type="protein sequence ID" value="GAG04520.1"/>
    <property type="molecule type" value="Genomic_DNA"/>
</dbReference>
<dbReference type="InterPro" id="IPR006764">
    <property type="entry name" value="SAM_dep_MeTrfase_SAV2177_type"/>
</dbReference>
<comment type="caution">
    <text evidence="1">The sequence shown here is derived from an EMBL/GenBank/DDBJ whole genome shotgun (WGS) entry which is preliminary data.</text>
</comment>
<sequence>MEKQDNVTGRPAWVPDSVQLDRPSVARIYDFLLGGYHNFESDRTVVDKLLEHLPDLRLTAQANRGFLRRAVGFLLGEG</sequence>
<proteinExistence type="predicted"/>